<dbReference type="EMBL" id="KN833695">
    <property type="protein sequence ID" value="KIK27646.1"/>
    <property type="molecule type" value="Genomic_DNA"/>
</dbReference>
<dbReference type="AlphaFoldDB" id="A0A0C9ZEA5"/>
<sequence>MIGSYTLERWAVLTGVIVDSVTKTRGDAGAAGGRDKARVMVLREKKVQVRRGRIRHSNIRVGLITREVVGGGIEVELAFDGHGRTARCVGGEEGKKVK</sequence>
<accession>A0A0C9ZEA5</accession>
<dbReference type="HOGENOM" id="CLU_2334454_0_0_1"/>
<evidence type="ECO:0000313" key="1">
    <source>
        <dbReference type="EMBL" id="KIK27646.1"/>
    </source>
</evidence>
<proteinExistence type="predicted"/>
<keyword evidence="2" id="KW-1185">Reference proteome</keyword>
<reference evidence="1 2" key="1">
    <citation type="submission" date="2014-04" db="EMBL/GenBank/DDBJ databases">
        <authorList>
            <consortium name="DOE Joint Genome Institute"/>
            <person name="Kuo A."/>
            <person name="Kohler A."/>
            <person name="Costa M.D."/>
            <person name="Nagy L.G."/>
            <person name="Floudas D."/>
            <person name="Copeland A."/>
            <person name="Barry K.W."/>
            <person name="Cichocki N."/>
            <person name="Veneault-Fourrey C."/>
            <person name="LaButti K."/>
            <person name="Lindquist E.A."/>
            <person name="Lipzen A."/>
            <person name="Lundell T."/>
            <person name="Morin E."/>
            <person name="Murat C."/>
            <person name="Sun H."/>
            <person name="Tunlid A."/>
            <person name="Henrissat B."/>
            <person name="Grigoriev I.V."/>
            <person name="Hibbett D.S."/>
            <person name="Martin F."/>
            <person name="Nordberg H.P."/>
            <person name="Cantor M.N."/>
            <person name="Hua S.X."/>
        </authorList>
    </citation>
    <scope>NUCLEOTIDE SEQUENCE [LARGE SCALE GENOMIC DNA]</scope>
    <source>
        <strain evidence="1 2">441</strain>
    </source>
</reference>
<protein>
    <submittedName>
        <fullName evidence="1">Uncharacterized protein</fullName>
    </submittedName>
</protein>
<reference evidence="2" key="2">
    <citation type="submission" date="2015-01" db="EMBL/GenBank/DDBJ databases">
        <title>Evolutionary Origins and Diversification of the Mycorrhizal Mutualists.</title>
        <authorList>
            <consortium name="DOE Joint Genome Institute"/>
            <consortium name="Mycorrhizal Genomics Consortium"/>
            <person name="Kohler A."/>
            <person name="Kuo A."/>
            <person name="Nagy L.G."/>
            <person name="Floudas D."/>
            <person name="Copeland A."/>
            <person name="Barry K.W."/>
            <person name="Cichocki N."/>
            <person name="Veneault-Fourrey C."/>
            <person name="LaButti K."/>
            <person name="Lindquist E.A."/>
            <person name="Lipzen A."/>
            <person name="Lundell T."/>
            <person name="Morin E."/>
            <person name="Murat C."/>
            <person name="Riley R."/>
            <person name="Ohm R."/>
            <person name="Sun H."/>
            <person name="Tunlid A."/>
            <person name="Henrissat B."/>
            <person name="Grigoriev I.V."/>
            <person name="Hibbett D.S."/>
            <person name="Martin F."/>
        </authorList>
    </citation>
    <scope>NUCLEOTIDE SEQUENCE [LARGE SCALE GENOMIC DNA]</scope>
    <source>
        <strain evidence="2">441</strain>
    </source>
</reference>
<dbReference type="Proteomes" id="UP000054018">
    <property type="component" value="Unassembled WGS sequence"/>
</dbReference>
<evidence type="ECO:0000313" key="2">
    <source>
        <dbReference type="Proteomes" id="UP000054018"/>
    </source>
</evidence>
<organism evidence="1 2">
    <name type="scientific">Pisolithus microcarpus 441</name>
    <dbReference type="NCBI Taxonomy" id="765257"/>
    <lineage>
        <taxon>Eukaryota</taxon>
        <taxon>Fungi</taxon>
        <taxon>Dikarya</taxon>
        <taxon>Basidiomycota</taxon>
        <taxon>Agaricomycotina</taxon>
        <taxon>Agaricomycetes</taxon>
        <taxon>Agaricomycetidae</taxon>
        <taxon>Boletales</taxon>
        <taxon>Sclerodermatineae</taxon>
        <taxon>Pisolithaceae</taxon>
        <taxon>Pisolithus</taxon>
    </lineage>
</organism>
<gene>
    <name evidence="1" type="ORF">PISMIDRAFT_164300</name>
</gene>
<name>A0A0C9ZEA5_9AGAM</name>